<evidence type="ECO:0000256" key="3">
    <source>
        <dbReference type="ARBA" id="ARBA00022801"/>
    </source>
</evidence>
<sequence length="223" mass="26421">MKSKIIVFDLDDTLYNELDYLISAYKEISGVLSKIMMYQVSKEEIFDEMYSLYKLKKNTFFEILKKYQIGDIAVEDLLSRYRNHSPQIELDKSVQKLLIELTKKKIKLGIITDGRSIQQRNKIFSLNIEKYFDNILISEEFGTEKPNVKNFEFFEKKYPKSEYIYIGDNVRKDFVAGNKLGWTTICLLDNGKNIHHQNFDFDKDFLPNYCINNLNEILNIIEK</sequence>
<dbReference type="InterPro" id="IPR023214">
    <property type="entry name" value="HAD_sf"/>
</dbReference>
<dbReference type="RefSeq" id="WP_073409031.1">
    <property type="nucleotide sequence ID" value="NZ_FQWH01000003.1"/>
</dbReference>
<dbReference type="AlphaFoldDB" id="A0A1M5L3S1"/>
<dbReference type="InterPro" id="IPR051400">
    <property type="entry name" value="HAD-like_hydrolase"/>
</dbReference>
<keyword evidence="4" id="KW-0460">Magnesium</keyword>
<gene>
    <name evidence="5" type="ORF">SAMN05444388_103320</name>
</gene>
<dbReference type="Gene3D" id="3.40.50.1000">
    <property type="entry name" value="HAD superfamily/HAD-like"/>
    <property type="match status" value="1"/>
</dbReference>
<protein>
    <submittedName>
        <fullName evidence="5">Putative hydrolase of the HAD superfamily</fullName>
    </submittedName>
</protein>
<reference evidence="5 6" key="1">
    <citation type="submission" date="2016-11" db="EMBL/GenBank/DDBJ databases">
        <authorList>
            <person name="Jaros S."/>
            <person name="Januszkiewicz K."/>
            <person name="Wedrychowicz H."/>
        </authorList>
    </citation>
    <scope>NUCLEOTIDE SEQUENCE [LARGE SCALE GENOMIC DNA]</scope>
    <source>
        <strain evidence="5 6">DSM 6792</strain>
    </source>
</reference>
<dbReference type="Proteomes" id="UP000184112">
    <property type="component" value="Unassembled WGS sequence"/>
</dbReference>
<keyword evidence="3 5" id="KW-0378">Hydrolase</keyword>
<dbReference type="GO" id="GO:0046872">
    <property type="term" value="F:metal ion binding"/>
    <property type="evidence" value="ECO:0007669"/>
    <property type="project" value="UniProtKB-KW"/>
</dbReference>
<dbReference type="InterPro" id="IPR041492">
    <property type="entry name" value="HAD_2"/>
</dbReference>
<dbReference type="PANTHER" id="PTHR46470:SF2">
    <property type="entry name" value="GLYCERALDEHYDE 3-PHOSPHATE PHOSPHATASE"/>
    <property type="match status" value="1"/>
</dbReference>
<evidence type="ECO:0000313" key="5">
    <source>
        <dbReference type="EMBL" id="SHG59585.1"/>
    </source>
</evidence>
<evidence type="ECO:0000313" key="6">
    <source>
        <dbReference type="Proteomes" id="UP000184112"/>
    </source>
</evidence>
<evidence type="ECO:0000256" key="4">
    <source>
        <dbReference type="ARBA" id="ARBA00022842"/>
    </source>
</evidence>
<evidence type="ECO:0000256" key="1">
    <source>
        <dbReference type="ARBA" id="ARBA00001946"/>
    </source>
</evidence>
<dbReference type="EMBL" id="FQWH01000003">
    <property type="protein sequence ID" value="SHG59585.1"/>
    <property type="molecule type" value="Genomic_DNA"/>
</dbReference>
<dbReference type="GO" id="GO:0016791">
    <property type="term" value="F:phosphatase activity"/>
    <property type="evidence" value="ECO:0007669"/>
    <property type="project" value="TreeGrafter"/>
</dbReference>
<dbReference type="Gene3D" id="1.10.150.520">
    <property type="match status" value="1"/>
</dbReference>
<dbReference type="GO" id="GO:0044281">
    <property type="term" value="P:small molecule metabolic process"/>
    <property type="evidence" value="ECO:0007669"/>
    <property type="project" value="UniProtKB-ARBA"/>
</dbReference>
<accession>A0A1M5L3S1</accession>
<dbReference type="SFLD" id="SFLDS00003">
    <property type="entry name" value="Haloacid_Dehalogenase"/>
    <property type="match status" value="1"/>
</dbReference>
<proteinExistence type="predicted"/>
<dbReference type="Pfam" id="PF13419">
    <property type="entry name" value="HAD_2"/>
    <property type="match status" value="1"/>
</dbReference>
<dbReference type="NCBIfam" id="TIGR01549">
    <property type="entry name" value="HAD-SF-IA-v1"/>
    <property type="match status" value="1"/>
</dbReference>
<dbReference type="SUPFAM" id="SSF56784">
    <property type="entry name" value="HAD-like"/>
    <property type="match status" value="1"/>
</dbReference>
<dbReference type="SFLD" id="SFLDG01129">
    <property type="entry name" value="C1.5:_HAD__Beta-PGM__Phosphata"/>
    <property type="match status" value="1"/>
</dbReference>
<name>A0A1M5L3S1_FLAJO</name>
<organism evidence="5 6">
    <name type="scientific">Flavobacterium johnsoniae</name>
    <name type="common">Cytophaga johnsonae</name>
    <dbReference type="NCBI Taxonomy" id="986"/>
    <lineage>
        <taxon>Bacteria</taxon>
        <taxon>Pseudomonadati</taxon>
        <taxon>Bacteroidota</taxon>
        <taxon>Flavobacteriia</taxon>
        <taxon>Flavobacteriales</taxon>
        <taxon>Flavobacteriaceae</taxon>
        <taxon>Flavobacterium</taxon>
    </lineage>
</organism>
<evidence type="ECO:0000256" key="2">
    <source>
        <dbReference type="ARBA" id="ARBA00022723"/>
    </source>
</evidence>
<comment type="cofactor">
    <cofactor evidence="1">
        <name>Mg(2+)</name>
        <dbReference type="ChEBI" id="CHEBI:18420"/>
    </cofactor>
</comment>
<dbReference type="InterPro" id="IPR006439">
    <property type="entry name" value="HAD-SF_hydro_IA"/>
</dbReference>
<dbReference type="PANTHER" id="PTHR46470">
    <property type="entry name" value="N-ACYLNEURAMINATE-9-PHOSPHATASE"/>
    <property type="match status" value="1"/>
</dbReference>
<dbReference type="InterPro" id="IPR036412">
    <property type="entry name" value="HAD-like_sf"/>
</dbReference>
<keyword evidence="2" id="KW-0479">Metal-binding</keyword>